<gene>
    <name evidence="1" type="ORF">AVEN_255414_1</name>
</gene>
<proteinExistence type="predicted"/>
<sequence>MILSLKDRALLVKLFYKNGDSAAIALKKFRTLKGLRSGSGPMTAFGLKKMIDKFEESDSFDVKCGYSIAGSIKQCFRDVQCTENFPNFRYACQHGS</sequence>
<protein>
    <recommendedName>
        <fullName evidence="3">DUF4817 domain-containing protein</fullName>
    </recommendedName>
</protein>
<evidence type="ECO:0000313" key="2">
    <source>
        <dbReference type="Proteomes" id="UP000499080"/>
    </source>
</evidence>
<name>A0A4Y2IYF4_ARAVE</name>
<organism evidence="1 2">
    <name type="scientific">Araneus ventricosus</name>
    <name type="common">Orbweaver spider</name>
    <name type="synonym">Epeira ventricosa</name>
    <dbReference type="NCBI Taxonomy" id="182803"/>
    <lineage>
        <taxon>Eukaryota</taxon>
        <taxon>Metazoa</taxon>
        <taxon>Ecdysozoa</taxon>
        <taxon>Arthropoda</taxon>
        <taxon>Chelicerata</taxon>
        <taxon>Arachnida</taxon>
        <taxon>Araneae</taxon>
        <taxon>Araneomorphae</taxon>
        <taxon>Entelegynae</taxon>
        <taxon>Araneoidea</taxon>
        <taxon>Araneidae</taxon>
        <taxon>Araneus</taxon>
    </lineage>
</organism>
<reference evidence="1 2" key="1">
    <citation type="journal article" date="2019" name="Sci. Rep.">
        <title>Orb-weaving spider Araneus ventricosus genome elucidates the spidroin gene catalogue.</title>
        <authorList>
            <person name="Kono N."/>
            <person name="Nakamura H."/>
            <person name="Ohtoshi R."/>
            <person name="Moran D.A.P."/>
            <person name="Shinohara A."/>
            <person name="Yoshida Y."/>
            <person name="Fujiwara M."/>
            <person name="Mori M."/>
            <person name="Tomita M."/>
            <person name="Arakawa K."/>
        </authorList>
    </citation>
    <scope>NUCLEOTIDE SEQUENCE [LARGE SCALE GENOMIC DNA]</scope>
</reference>
<accession>A0A4Y2IYF4</accession>
<keyword evidence="2" id="KW-1185">Reference proteome</keyword>
<evidence type="ECO:0000313" key="1">
    <source>
        <dbReference type="EMBL" id="GBM82610.1"/>
    </source>
</evidence>
<evidence type="ECO:0008006" key="3">
    <source>
        <dbReference type="Google" id="ProtNLM"/>
    </source>
</evidence>
<comment type="caution">
    <text evidence="1">The sequence shown here is derived from an EMBL/GenBank/DDBJ whole genome shotgun (WGS) entry which is preliminary data.</text>
</comment>
<dbReference type="AlphaFoldDB" id="A0A4Y2IYF4"/>
<dbReference type="OrthoDB" id="9979538at2759"/>
<dbReference type="Proteomes" id="UP000499080">
    <property type="component" value="Unassembled WGS sequence"/>
</dbReference>
<dbReference type="EMBL" id="BGPR01003021">
    <property type="protein sequence ID" value="GBM82610.1"/>
    <property type="molecule type" value="Genomic_DNA"/>
</dbReference>